<keyword evidence="2" id="KW-0597">Phosphoprotein</keyword>
<dbReference type="Proteomes" id="UP000663828">
    <property type="component" value="Unassembled WGS sequence"/>
</dbReference>
<evidence type="ECO:0000256" key="3">
    <source>
        <dbReference type="ARBA" id="ARBA00023054"/>
    </source>
</evidence>
<reference evidence="4" key="1">
    <citation type="submission" date="2021-02" db="EMBL/GenBank/DDBJ databases">
        <authorList>
            <person name="Nowell W R."/>
        </authorList>
    </citation>
    <scope>NUCLEOTIDE SEQUENCE</scope>
</reference>
<keyword evidence="3" id="KW-0175">Coiled coil</keyword>
<comment type="caution">
    <text evidence="4">The sequence shown here is derived from an EMBL/GenBank/DDBJ whole genome shotgun (WGS) entry which is preliminary data.</text>
</comment>
<evidence type="ECO:0000256" key="1">
    <source>
        <dbReference type="ARBA" id="ARBA00006788"/>
    </source>
</evidence>
<evidence type="ECO:0008006" key="6">
    <source>
        <dbReference type="Google" id="ProtNLM"/>
    </source>
</evidence>
<evidence type="ECO:0000313" key="4">
    <source>
        <dbReference type="EMBL" id="CAF1463185.1"/>
    </source>
</evidence>
<proteinExistence type="inferred from homology"/>
<comment type="similarity">
    <text evidence="1">Belongs to the zygin family.</text>
</comment>
<evidence type="ECO:0000313" key="5">
    <source>
        <dbReference type="Proteomes" id="UP000663828"/>
    </source>
</evidence>
<keyword evidence="5" id="KW-1185">Reference proteome</keyword>
<evidence type="ECO:0000256" key="2">
    <source>
        <dbReference type="ARBA" id="ARBA00022553"/>
    </source>
</evidence>
<gene>
    <name evidence="4" type="ORF">XAT740_LOCUS37552</name>
</gene>
<dbReference type="AlphaFoldDB" id="A0A815QK80"/>
<dbReference type="PANTHER" id="PTHR12394:SF12">
    <property type="entry name" value="LD08195P"/>
    <property type="match status" value="1"/>
</dbReference>
<organism evidence="4 5">
    <name type="scientific">Adineta ricciae</name>
    <name type="common">Rotifer</name>
    <dbReference type="NCBI Taxonomy" id="249248"/>
    <lineage>
        <taxon>Eukaryota</taxon>
        <taxon>Metazoa</taxon>
        <taxon>Spiralia</taxon>
        <taxon>Gnathifera</taxon>
        <taxon>Rotifera</taxon>
        <taxon>Eurotatoria</taxon>
        <taxon>Bdelloidea</taxon>
        <taxon>Adinetida</taxon>
        <taxon>Adinetidae</taxon>
        <taxon>Adineta</taxon>
    </lineage>
</organism>
<sequence length="399" mass="45678">MSIGITEKRVLYDNPCAPIVKFSKTNSQSTDLDDFDEDDMTDDQTISNMNNETQLNPALGEQSFKSLSLEDLVKSFDNTINACFSTEPVVEIREESPIPQKDLVASSNTWSQLIENLRTSLRNDLKLPNISQSCQTAMNSIYEQNQQSKLNDDNITSIDDLNEDEEEELREQLDMHSVILAANHEPFLTAEQVISEIDFMLQDMTPDSGYCDDQSPTDMLDICTRRVKYLSASVHNDEFDMKSQTIYSLNELYDELNASVKELSSLLVQELAVRDELEFEKETKNTFISLVLSIQNKRRHHHQGEKRPKRRSLLGNSNYVEPGTTTMHPVFKALTTSWHEIFPKTQYLTTVIPYDREHPTYLSVDHLQSLNKILHAINEDSPQVPDLLTKYILNVLCPC</sequence>
<dbReference type="EMBL" id="CAJNOR010003957">
    <property type="protein sequence ID" value="CAF1463185.1"/>
    <property type="molecule type" value="Genomic_DNA"/>
</dbReference>
<dbReference type="GO" id="GO:0005737">
    <property type="term" value="C:cytoplasm"/>
    <property type="evidence" value="ECO:0007669"/>
    <property type="project" value="TreeGrafter"/>
</dbReference>
<dbReference type="GO" id="GO:0030424">
    <property type="term" value="C:axon"/>
    <property type="evidence" value="ECO:0007669"/>
    <property type="project" value="TreeGrafter"/>
</dbReference>
<dbReference type="InterPro" id="IPR011680">
    <property type="entry name" value="FEZ"/>
</dbReference>
<accession>A0A815QK80</accession>
<dbReference type="Pfam" id="PF07763">
    <property type="entry name" value="FEZ"/>
    <property type="match status" value="1"/>
</dbReference>
<dbReference type="PANTHER" id="PTHR12394">
    <property type="entry name" value="ZYGIN"/>
    <property type="match status" value="1"/>
</dbReference>
<protein>
    <recommendedName>
        <fullName evidence="6">Fasciculation and elongation protein zeta-2</fullName>
    </recommendedName>
</protein>
<name>A0A815QK80_ADIRI</name>